<name>A0A915KXR2_ROMCU</name>
<evidence type="ECO:0000313" key="1">
    <source>
        <dbReference type="Proteomes" id="UP000887565"/>
    </source>
</evidence>
<sequence length="61" mass="7027">LSAGDIQVRNKRPRNQNFSALDTEPNNFGLSRFLLACKILTLGAKWPVEKKRKKLCFHLDE</sequence>
<proteinExistence type="predicted"/>
<dbReference type="WBParaSite" id="nRc.2.0.1.t43742-RA">
    <property type="protein sequence ID" value="nRc.2.0.1.t43742-RA"/>
    <property type="gene ID" value="nRc.2.0.1.g43742"/>
</dbReference>
<keyword evidence="1" id="KW-1185">Reference proteome</keyword>
<dbReference type="Proteomes" id="UP000887565">
    <property type="component" value="Unplaced"/>
</dbReference>
<reference evidence="2" key="1">
    <citation type="submission" date="2022-11" db="UniProtKB">
        <authorList>
            <consortium name="WormBaseParasite"/>
        </authorList>
    </citation>
    <scope>IDENTIFICATION</scope>
</reference>
<protein>
    <submittedName>
        <fullName evidence="2">Uncharacterized protein</fullName>
    </submittedName>
</protein>
<dbReference type="AlphaFoldDB" id="A0A915KXR2"/>
<evidence type="ECO:0000313" key="2">
    <source>
        <dbReference type="WBParaSite" id="nRc.2.0.1.t43742-RA"/>
    </source>
</evidence>
<organism evidence="1 2">
    <name type="scientific">Romanomermis culicivorax</name>
    <name type="common">Nematode worm</name>
    <dbReference type="NCBI Taxonomy" id="13658"/>
    <lineage>
        <taxon>Eukaryota</taxon>
        <taxon>Metazoa</taxon>
        <taxon>Ecdysozoa</taxon>
        <taxon>Nematoda</taxon>
        <taxon>Enoplea</taxon>
        <taxon>Dorylaimia</taxon>
        <taxon>Mermithida</taxon>
        <taxon>Mermithoidea</taxon>
        <taxon>Mermithidae</taxon>
        <taxon>Romanomermis</taxon>
    </lineage>
</organism>
<accession>A0A915KXR2</accession>